<name>A0A6V1NX31_HETAK</name>
<dbReference type="InterPro" id="IPR053248">
    <property type="entry name" value="Zinc_finger_MYND_domain"/>
</dbReference>
<dbReference type="PANTHER" id="PTHR46533:SF1">
    <property type="entry name" value="ZINC FINGER MYND DOMAIN-CONTAINING PROTEIN 12"/>
    <property type="match status" value="1"/>
</dbReference>
<protein>
    <submittedName>
        <fullName evidence="1">Uncharacterized protein</fullName>
    </submittedName>
</protein>
<dbReference type="PANTHER" id="PTHR46533">
    <property type="entry name" value="ZINC FINGER MYND DOMAIN-CONTAINING PROTEIN 12"/>
    <property type="match status" value="1"/>
</dbReference>
<dbReference type="AlphaFoldDB" id="A0A6V1NX31"/>
<reference evidence="1" key="1">
    <citation type="submission" date="2021-01" db="EMBL/GenBank/DDBJ databases">
        <authorList>
            <person name="Corre E."/>
            <person name="Pelletier E."/>
            <person name="Niang G."/>
            <person name="Scheremetjew M."/>
            <person name="Finn R."/>
            <person name="Kale V."/>
            <person name="Holt S."/>
            <person name="Cochrane G."/>
            <person name="Meng A."/>
            <person name="Brown T."/>
            <person name="Cohen L."/>
        </authorList>
    </citation>
    <scope>NUCLEOTIDE SEQUENCE</scope>
    <source>
        <strain evidence="1">CCMP3107</strain>
    </source>
</reference>
<gene>
    <name evidence="1" type="ORF">HAKA00212_LOCUS21984</name>
</gene>
<dbReference type="EMBL" id="HBIU01049475">
    <property type="protein sequence ID" value="CAE0643215.1"/>
    <property type="molecule type" value="Transcribed_RNA"/>
</dbReference>
<sequence>MADQDYRIEPLNTLAFPKGRLPVCELTGLPARVQCITTHITLYYATEEHAEQAWHGIMAKIAPLLGPLRASAAIVGSEDDRAKREYTIQMSKRALIDLCQQEASKFLVAGRHELAVPGRSLGPNTSSVSRA</sequence>
<organism evidence="1">
    <name type="scientific">Heterosigma akashiwo</name>
    <name type="common">Chromophytic alga</name>
    <name type="synonym">Heterosigma carterae</name>
    <dbReference type="NCBI Taxonomy" id="2829"/>
    <lineage>
        <taxon>Eukaryota</taxon>
        <taxon>Sar</taxon>
        <taxon>Stramenopiles</taxon>
        <taxon>Ochrophyta</taxon>
        <taxon>Raphidophyceae</taxon>
        <taxon>Chattonellales</taxon>
        <taxon>Chattonellaceae</taxon>
        <taxon>Heterosigma</taxon>
    </lineage>
</organism>
<accession>A0A6V1NX31</accession>
<proteinExistence type="predicted"/>
<evidence type="ECO:0000313" key="1">
    <source>
        <dbReference type="EMBL" id="CAE0643215.1"/>
    </source>
</evidence>